<accession>A0AAN8Z5U0</accession>
<dbReference type="EMBL" id="JBAMMX010000015">
    <property type="protein sequence ID" value="KAK6926027.1"/>
    <property type="molecule type" value="Genomic_DNA"/>
</dbReference>
<evidence type="ECO:0000313" key="3">
    <source>
        <dbReference type="Proteomes" id="UP001370490"/>
    </source>
</evidence>
<dbReference type="InterPro" id="IPR015419">
    <property type="entry name" value="CTAG/Pcc1"/>
</dbReference>
<dbReference type="Gene3D" id="3.30.310.50">
    <property type="entry name" value="Alpha-D-phosphohexomutase, C-terminal domain"/>
    <property type="match status" value="1"/>
</dbReference>
<gene>
    <name evidence="2" type="ORF">RJ641_007746</name>
</gene>
<name>A0AAN8Z5U0_9MAGN</name>
<sequence>MLLGLRLSCCFSDLSFVKSLFSALPVGKSSVLNILVNVDIFLFRAFKSCFLIFPYSNLEVDYESEEKASIVYSTLTVDKKLQPDKVKRHVNLAFSVIISISCSCQSFMEATRFHFPSLIVFLEEMVGALLVIGTEEHDDVFLIAYIVNNSFCTPVQFEAVDSRFLRASYSAFMDVLALATNTIEEFSPRTKFCARSMMDGFGTLVGHIDAKDPNWVKGAHLFQGIKVERALCYGQDISE</sequence>
<dbReference type="PANTHER" id="PTHR31283">
    <property type="entry name" value="EKC/KEOPS COMPLEX SUBUNIT PCC1 FAMILY MEMBER"/>
    <property type="match status" value="1"/>
</dbReference>
<organism evidence="2 3">
    <name type="scientific">Dillenia turbinata</name>
    <dbReference type="NCBI Taxonomy" id="194707"/>
    <lineage>
        <taxon>Eukaryota</taxon>
        <taxon>Viridiplantae</taxon>
        <taxon>Streptophyta</taxon>
        <taxon>Embryophyta</taxon>
        <taxon>Tracheophyta</taxon>
        <taxon>Spermatophyta</taxon>
        <taxon>Magnoliopsida</taxon>
        <taxon>eudicotyledons</taxon>
        <taxon>Gunneridae</taxon>
        <taxon>Pentapetalae</taxon>
        <taxon>Dilleniales</taxon>
        <taxon>Dilleniaceae</taxon>
        <taxon>Dillenia</taxon>
    </lineage>
</organism>
<dbReference type="GO" id="GO:0000408">
    <property type="term" value="C:EKC/KEOPS complex"/>
    <property type="evidence" value="ECO:0007669"/>
    <property type="project" value="TreeGrafter"/>
</dbReference>
<dbReference type="PANTHER" id="PTHR31283:SF5">
    <property type="entry name" value="EKC_KEOPS COMPLEX SUBUNIT LAGE3"/>
    <property type="match status" value="1"/>
</dbReference>
<evidence type="ECO:0000313" key="2">
    <source>
        <dbReference type="EMBL" id="KAK6926027.1"/>
    </source>
</evidence>
<keyword evidence="3" id="KW-1185">Reference proteome</keyword>
<reference evidence="2 3" key="1">
    <citation type="submission" date="2023-12" db="EMBL/GenBank/DDBJ databases">
        <title>A high-quality genome assembly for Dillenia turbinata (Dilleniales).</title>
        <authorList>
            <person name="Chanderbali A."/>
        </authorList>
    </citation>
    <scope>NUCLEOTIDE SEQUENCE [LARGE SCALE GENOMIC DNA]</scope>
    <source>
        <strain evidence="2">LSX21</strain>
        <tissue evidence="2">Leaf</tissue>
    </source>
</reference>
<comment type="caution">
    <text evidence="2">The sequence shown here is derived from an EMBL/GenBank/DDBJ whole genome shotgun (WGS) entry which is preliminary data.</text>
</comment>
<dbReference type="Proteomes" id="UP001370490">
    <property type="component" value="Unassembled WGS sequence"/>
</dbReference>
<dbReference type="GO" id="GO:0070525">
    <property type="term" value="P:tRNA threonylcarbamoyladenosine metabolic process"/>
    <property type="evidence" value="ECO:0007669"/>
    <property type="project" value="TreeGrafter"/>
</dbReference>
<proteinExistence type="inferred from homology"/>
<evidence type="ECO:0000256" key="1">
    <source>
        <dbReference type="ARBA" id="ARBA00007073"/>
    </source>
</evidence>
<dbReference type="Pfam" id="PF09341">
    <property type="entry name" value="Pcc1"/>
    <property type="match status" value="2"/>
</dbReference>
<comment type="similarity">
    <text evidence="1">Belongs to the CTAG/PCC1 family.</text>
</comment>
<dbReference type="AlphaFoldDB" id="A0AAN8Z5U0"/>
<protein>
    <submittedName>
        <fullName evidence="2">CTAG/Pcc1 family</fullName>
    </submittedName>
</protein>